<dbReference type="SUPFAM" id="SSF53681">
    <property type="entry name" value="Aspartate/glutamate racemase"/>
    <property type="match status" value="2"/>
</dbReference>
<protein>
    <recommendedName>
        <fullName evidence="2 7">Glutamate racemase</fullName>
        <ecNumber evidence="2 7">5.1.1.3</ecNumber>
    </recommendedName>
</protein>
<dbReference type="HAMAP" id="MF_00258">
    <property type="entry name" value="Glu_racemase"/>
    <property type="match status" value="1"/>
</dbReference>
<keyword evidence="4 7" id="KW-0573">Peptidoglycan synthesis</keyword>
<evidence type="ECO:0000256" key="4">
    <source>
        <dbReference type="ARBA" id="ARBA00022984"/>
    </source>
</evidence>
<keyword evidence="5 7" id="KW-0413">Isomerase</keyword>
<gene>
    <name evidence="7" type="primary">murI</name>
    <name evidence="8" type="ORF">NS319_00530</name>
</gene>
<comment type="pathway">
    <text evidence="7">Cell wall biogenesis; peptidoglycan biosynthesis.</text>
</comment>
<dbReference type="InterPro" id="IPR033134">
    <property type="entry name" value="Asp/Glu_racemase_AS_2"/>
</dbReference>
<evidence type="ECO:0000256" key="5">
    <source>
        <dbReference type="ARBA" id="ARBA00023235"/>
    </source>
</evidence>
<reference evidence="8 9" key="1">
    <citation type="journal article" date="2016" name="Front. Microbiol.">
        <title>Genomic Resource of Rice Seed Associated Bacteria.</title>
        <authorList>
            <person name="Midha S."/>
            <person name="Bansal K."/>
            <person name="Sharma S."/>
            <person name="Kumar N."/>
            <person name="Patil P.P."/>
            <person name="Chaudhry V."/>
            <person name="Patil P.B."/>
        </authorList>
    </citation>
    <scope>NUCLEOTIDE SEQUENCE [LARGE SCALE GENOMIC DNA]</scope>
    <source>
        <strain evidence="8 9">NS319</strain>
    </source>
</reference>
<dbReference type="PATRIC" id="fig|33051.3.peg.2564"/>
<dbReference type="InterPro" id="IPR001920">
    <property type="entry name" value="Asp/Glu_race"/>
</dbReference>
<dbReference type="Pfam" id="PF01177">
    <property type="entry name" value="Asp_Glu_race"/>
    <property type="match status" value="1"/>
</dbReference>
<feature type="binding site" evidence="7">
    <location>
        <begin position="190"/>
        <end position="191"/>
    </location>
    <ligand>
        <name>substrate</name>
    </ligand>
</feature>
<evidence type="ECO:0000256" key="2">
    <source>
        <dbReference type="ARBA" id="ARBA00013090"/>
    </source>
</evidence>
<dbReference type="STRING" id="33051.SB4_11905"/>
<dbReference type="GO" id="GO:0008360">
    <property type="term" value="P:regulation of cell shape"/>
    <property type="evidence" value="ECO:0007669"/>
    <property type="project" value="UniProtKB-KW"/>
</dbReference>
<dbReference type="PROSITE" id="PS00923">
    <property type="entry name" value="ASP_GLU_RACEMASE_1"/>
    <property type="match status" value="1"/>
</dbReference>
<keyword evidence="6 7" id="KW-0961">Cell wall biogenesis/degradation</keyword>
<dbReference type="PANTHER" id="PTHR21198">
    <property type="entry name" value="GLUTAMATE RACEMASE"/>
    <property type="match status" value="1"/>
</dbReference>
<dbReference type="AlphaFoldDB" id="A0A147I942"/>
<feature type="binding site" evidence="7">
    <location>
        <begin position="76"/>
        <end position="77"/>
    </location>
    <ligand>
        <name>substrate</name>
    </ligand>
</feature>
<feature type="active site" description="Proton donor/acceptor" evidence="7">
    <location>
        <position position="75"/>
    </location>
</feature>
<dbReference type="GO" id="GO:0008881">
    <property type="term" value="F:glutamate racemase activity"/>
    <property type="evidence" value="ECO:0007669"/>
    <property type="project" value="UniProtKB-UniRule"/>
</dbReference>
<sequence>MSDARPILFFDSGVGGLSIAGPARAALPTAPFVYVADSAGFPYGEKTEAEIAARVPALLGRLAERYRPRLIVIACNTASTIALPAVRAALDLPVVGTVPAIKPAAAMSKTRAIGVLGTRATVRQAYVDDLAARFAGDCRVVRHGSAELVELAEAKLRGESLSPAAFAAVLDGLFGQEGGESIDVVVNACTHFPLVEAELAAAAPHAVRFVDGGPGIARRIAFLTQGQDWPDSAGEGVAVFTRLGDREEALRPGLAARGFTRVEAL</sequence>
<dbReference type="InterPro" id="IPR004391">
    <property type="entry name" value="Glu_race"/>
</dbReference>
<evidence type="ECO:0000256" key="7">
    <source>
        <dbReference type="HAMAP-Rule" id="MF_00258"/>
    </source>
</evidence>
<dbReference type="InterPro" id="IPR018187">
    <property type="entry name" value="Asp/Glu_racemase_AS_1"/>
</dbReference>
<comment type="catalytic activity">
    <reaction evidence="1 7">
        <text>L-glutamate = D-glutamate</text>
        <dbReference type="Rhea" id="RHEA:12813"/>
        <dbReference type="ChEBI" id="CHEBI:29985"/>
        <dbReference type="ChEBI" id="CHEBI:29986"/>
        <dbReference type="EC" id="5.1.1.3"/>
    </reaction>
</comment>
<feature type="binding site" evidence="7">
    <location>
        <begin position="43"/>
        <end position="44"/>
    </location>
    <ligand>
        <name>substrate</name>
    </ligand>
</feature>
<evidence type="ECO:0000256" key="3">
    <source>
        <dbReference type="ARBA" id="ARBA00022960"/>
    </source>
</evidence>
<name>A0A147I942_9SPHN</name>
<feature type="binding site" evidence="7">
    <location>
        <begin position="11"/>
        <end position="12"/>
    </location>
    <ligand>
        <name>substrate</name>
    </ligand>
</feature>
<dbReference type="GO" id="GO:0009252">
    <property type="term" value="P:peptidoglycan biosynthetic process"/>
    <property type="evidence" value="ECO:0007669"/>
    <property type="project" value="UniProtKB-UniRule"/>
</dbReference>
<dbReference type="InterPro" id="IPR015942">
    <property type="entry name" value="Asp/Glu/hydantoin_racemase"/>
</dbReference>
<organism evidence="8 9">
    <name type="scientific">Sphingomonas sanguinis</name>
    <dbReference type="NCBI Taxonomy" id="33051"/>
    <lineage>
        <taxon>Bacteria</taxon>
        <taxon>Pseudomonadati</taxon>
        <taxon>Pseudomonadota</taxon>
        <taxon>Alphaproteobacteria</taxon>
        <taxon>Sphingomonadales</taxon>
        <taxon>Sphingomonadaceae</taxon>
        <taxon>Sphingomonas</taxon>
    </lineage>
</organism>
<proteinExistence type="inferred from homology"/>
<evidence type="ECO:0000313" key="9">
    <source>
        <dbReference type="Proteomes" id="UP000072867"/>
    </source>
</evidence>
<dbReference type="GO" id="GO:0071555">
    <property type="term" value="P:cell wall organization"/>
    <property type="evidence" value="ECO:0007669"/>
    <property type="project" value="UniProtKB-KW"/>
</dbReference>
<dbReference type="PANTHER" id="PTHR21198:SF2">
    <property type="entry name" value="GLUTAMATE RACEMASE"/>
    <property type="match status" value="1"/>
</dbReference>
<evidence type="ECO:0000256" key="6">
    <source>
        <dbReference type="ARBA" id="ARBA00023316"/>
    </source>
</evidence>
<dbReference type="RefSeq" id="WP_058731927.1">
    <property type="nucleotide sequence ID" value="NZ_LDTD01000005.1"/>
</dbReference>
<dbReference type="EMBL" id="LDTD01000005">
    <property type="protein sequence ID" value="KTT75846.1"/>
    <property type="molecule type" value="Genomic_DNA"/>
</dbReference>
<dbReference type="Proteomes" id="UP000072867">
    <property type="component" value="Unassembled WGS sequence"/>
</dbReference>
<evidence type="ECO:0000313" key="8">
    <source>
        <dbReference type="EMBL" id="KTT75846.1"/>
    </source>
</evidence>
<dbReference type="Gene3D" id="3.40.50.1860">
    <property type="match status" value="2"/>
</dbReference>
<comment type="function">
    <text evidence="7">Provides the (R)-glutamate required for cell wall biosynthesis.</text>
</comment>
<accession>A0A147I942</accession>
<dbReference type="EC" id="5.1.1.3" evidence="2 7"/>
<keyword evidence="3 7" id="KW-0133">Cell shape</keyword>
<dbReference type="NCBIfam" id="TIGR00067">
    <property type="entry name" value="glut_race"/>
    <property type="match status" value="1"/>
</dbReference>
<feature type="active site" description="Proton donor/acceptor" evidence="7">
    <location>
        <position position="189"/>
    </location>
</feature>
<dbReference type="PROSITE" id="PS00924">
    <property type="entry name" value="ASP_GLU_RACEMASE_2"/>
    <property type="match status" value="1"/>
</dbReference>
<dbReference type="UniPathway" id="UPA00219"/>
<comment type="caution">
    <text evidence="8">The sequence shown here is derived from an EMBL/GenBank/DDBJ whole genome shotgun (WGS) entry which is preliminary data.</text>
</comment>
<evidence type="ECO:0000256" key="1">
    <source>
        <dbReference type="ARBA" id="ARBA00001602"/>
    </source>
</evidence>
<comment type="similarity">
    <text evidence="7">Belongs to the aspartate/glutamate racemases family.</text>
</comment>